<evidence type="ECO:0000313" key="10">
    <source>
        <dbReference type="EMBL" id="KAK9681040.1"/>
    </source>
</evidence>
<evidence type="ECO:0000256" key="7">
    <source>
        <dbReference type="ARBA" id="ARBA00047984"/>
    </source>
</evidence>
<evidence type="ECO:0000256" key="4">
    <source>
        <dbReference type="ARBA" id="ARBA00022801"/>
    </source>
</evidence>
<dbReference type="CDD" id="cd17982">
    <property type="entry name" value="DEXHc_DHX37"/>
    <property type="match status" value="1"/>
</dbReference>
<dbReference type="InterPro" id="IPR002464">
    <property type="entry name" value="DNA/RNA_helicase_DEAH_CS"/>
</dbReference>
<dbReference type="GO" id="GO:0000462">
    <property type="term" value="P:maturation of SSU-rRNA from tricistronic rRNA transcript (SSU-rRNA, 5.8S rRNA, LSU-rRNA)"/>
    <property type="evidence" value="ECO:0007669"/>
    <property type="project" value="TreeGrafter"/>
</dbReference>
<feature type="domain" description="Helicase ATP-binding" evidence="9">
    <location>
        <begin position="280"/>
        <end position="446"/>
    </location>
</feature>
<evidence type="ECO:0000256" key="6">
    <source>
        <dbReference type="ARBA" id="ARBA00022840"/>
    </source>
</evidence>
<dbReference type="SUPFAM" id="SSF52540">
    <property type="entry name" value="P-loop containing nucleoside triphosphate hydrolases"/>
    <property type="match status" value="1"/>
</dbReference>
<organism evidence="10 11">
    <name type="scientific">Popillia japonica</name>
    <name type="common">Japanese beetle</name>
    <dbReference type="NCBI Taxonomy" id="7064"/>
    <lineage>
        <taxon>Eukaryota</taxon>
        <taxon>Metazoa</taxon>
        <taxon>Ecdysozoa</taxon>
        <taxon>Arthropoda</taxon>
        <taxon>Hexapoda</taxon>
        <taxon>Insecta</taxon>
        <taxon>Pterygota</taxon>
        <taxon>Neoptera</taxon>
        <taxon>Endopterygota</taxon>
        <taxon>Coleoptera</taxon>
        <taxon>Polyphaga</taxon>
        <taxon>Scarabaeiformia</taxon>
        <taxon>Scarabaeidae</taxon>
        <taxon>Rutelinae</taxon>
        <taxon>Popillia</taxon>
    </lineage>
</organism>
<evidence type="ECO:0000256" key="1">
    <source>
        <dbReference type="ARBA" id="ARBA00008792"/>
    </source>
</evidence>
<gene>
    <name evidence="10" type="ORF">QE152_g38624</name>
</gene>
<keyword evidence="5 10" id="KW-0347">Helicase</keyword>
<dbReference type="FunFam" id="3.40.50.300:FF:000637">
    <property type="entry name" value="ATP-dependent RNA helicase DHX37/DHR1"/>
    <property type="match status" value="1"/>
</dbReference>
<dbReference type="GO" id="GO:0005730">
    <property type="term" value="C:nucleolus"/>
    <property type="evidence" value="ECO:0007669"/>
    <property type="project" value="TreeGrafter"/>
</dbReference>
<keyword evidence="4" id="KW-0378">Hydrolase</keyword>
<evidence type="ECO:0000313" key="11">
    <source>
        <dbReference type="Proteomes" id="UP001458880"/>
    </source>
</evidence>
<keyword evidence="6" id="KW-0067">ATP-binding</keyword>
<dbReference type="InterPro" id="IPR027417">
    <property type="entry name" value="P-loop_NTPase"/>
</dbReference>
<dbReference type="PROSITE" id="PS51192">
    <property type="entry name" value="HELICASE_ATP_BIND_1"/>
    <property type="match status" value="1"/>
</dbReference>
<keyword evidence="11" id="KW-1185">Reference proteome</keyword>
<dbReference type="PANTHER" id="PTHR18934">
    <property type="entry name" value="ATP-DEPENDENT RNA HELICASE"/>
    <property type="match status" value="1"/>
</dbReference>
<comment type="similarity">
    <text evidence="1">Belongs to the DEAD box helicase family. DEAH subfamily.</text>
</comment>
<dbReference type="EC" id="3.6.4.13" evidence="2"/>
<dbReference type="Pfam" id="PF00270">
    <property type="entry name" value="DEAD"/>
    <property type="match status" value="1"/>
</dbReference>
<dbReference type="InterPro" id="IPR014001">
    <property type="entry name" value="Helicase_ATP-bd"/>
</dbReference>
<dbReference type="InterPro" id="IPR011545">
    <property type="entry name" value="DEAD/DEAH_box_helicase_dom"/>
</dbReference>
<evidence type="ECO:0000256" key="3">
    <source>
        <dbReference type="ARBA" id="ARBA00022741"/>
    </source>
</evidence>
<dbReference type="GO" id="GO:0005524">
    <property type="term" value="F:ATP binding"/>
    <property type="evidence" value="ECO:0007669"/>
    <property type="project" value="UniProtKB-KW"/>
</dbReference>
<evidence type="ECO:0000256" key="2">
    <source>
        <dbReference type="ARBA" id="ARBA00012552"/>
    </source>
</evidence>
<feature type="compositionally biased region" description="Acidic residues" evidence="8">
    <location>
        <begin position="169"/>
        <end position="183"/>
    </location>
</feature>
<comment type="catalytic activity">
    <reaction evidence="7">
        <text>ATP + H2O = ADP + phosphate + H(+)</text>
        <dbReference type="Rhea" id="RHEA:13065"/>
        <dbReference type="ChEBI" id="CHEBI:15377"/>
        <dbReference type="ChEBI" id="CHEBI:15378"/>
        <dbReference type="ChEBI" id="CHEBI:30616"/>
        <dbReference type="ChEBI" id="CHEBI:43474"/>
        <dbReference type="ChEBI" id="CHEBI:456216"/>
        <dbReference type="EC" id="3.6.4.13"/>
    </reaction>
</comment>
<dbReference type="Gene3D" id="3.40.50.300">
    <property type="entry name" value="P-loop containing nucleotide triphosphate hydrolases"/>
    <property type="match status" value="1"/>
</dbReference>
<dbReference type="SMART" id="SM00487">
    <property type="entry name" value="DEXDc"/>
    <property type="match status" value="1"/>
</dbReference>
<dbReference type="PROSITE" id="PS00690">
    <property type="entry name" value="DEAH_ATP_HELICASE"/>
    <property type="match status" value="1"/>
</dbReference>
<evidence type="ECO:0000259" key="9">
    <source>
        <dbReference type="PROSITE" id="PS51192"/>
    </source>
</evidence>
<evidence type="ECO:0000256" key="8">
    <source>
        <dbReference type="SAM" id="MobiDB-lite"/>
    </source>
</evidence>
<dbReference type="SMART" id="SM00382">
    <property type="entry name" value="AAA"/>
    <property type="match status" value="1"/>
</dbReference>
<accession>A0AAW1HVY2</accession>
<dbReference type="PANTHER" id="PTHR18934:SF99">
    <property type="entry name" value="ATP-DEPENDENT RNA HELICASE DHX37-RELATED"/>
    <property type="match status" value="1"/>
</dbReference>
<protein>
    <recommendedName>
        <fullName evidence="2">RNA helicase</fullName>
        <ecNumber evidence="2">3.6.4.13</ecNumber>
    </recommendedName>
</protein>
<reference evidence="10 11" key="1">
    <citation type="journal article" date="2024" name="BMC Genomics">
        <title>De novo assembly and annotation of Popillia japonica's genome with initial clues to its potential as an invasive pest.</title>
        <authorList>
            <person name="Cucini C."/>
            <person name="Boschi S."/>
            <person name="Funari R."/>
            <person name="Cardaioli E."/>
            <person name="Iannotti N."/>
            <person name="Marturano G."/>
            <person name="Paoli F."/>
            <person name="Bruttini M."/>
            <person name="Carapelli A."/>
            <person name="Frati F."/>
            <person name="Nardi F."/>
        </authorList>
    </citation>
    <scope>NUCLEOTIDE SEQUENCE [LARGE SCALE GENOMIC DNA]</scope>
    <source>
        <strain evidence="10">DMR45628</strain>
    </source>
</reference>
<dbReference type="EMBL" id="JASPKY010000853">
    <property type="protein sequence ID" value="KAK9681040.1"/>
    <property type="molecule type" value="Genomic_DNA"/>
</dbReference>
<dbReference type="GO" id="GO:0003723">
    <property type="term" value="F:RNA binding"/>
    <property type="evidence" value="ECO:0007669"/>
    <property type="project" value="TreeGrafter"/>
</dbReference>
<dbReference type="GO" id="GO:0003724">
    <property type="term" value="F:RNA helicase activity"/>
    <property type="evidence" value="ECO:0007669"/>
    <property type="project" value="UniProtKB-EC"/>
</dbReference>
<dbReference type="InterPro" id="IPR003593">
    <property type="entry name" value="AAA+_ATPase"/>
</dbReference>
<comment type="caution">
    <text evidence="10">The sequence shown here is derived from an EMBL/GenBank/DDBJ whole genome shotgun (WGS) entry which is preliminary data.</text>
</comment>
<dbReference type="GO" id="GO:0016787">
    <property type="term" value="F:hydrolase activity"/>
    <property type="evidence" value="ECO:0007669"/>
    <property type="project" value="UniProtKB-KW"/>
</dbReference>
<proteinExistence type="inferred from homology"/>
<name>A0AAW1HVY2_POPJA</name>
<keyword evidence="3" id="KW-0547">Nucleotide-binding</keyword>
<dbReference type="AlphaFoldDB" id="A0AAW1HVY2"/>
<feature type="region of interest" description="Disordered" evidence="8">
    <location>
        <begin position="153"/>
        <end position="185"/>
    </location>
</feature>
<dbReference type="Proteomes" id="UP001458880">
    <property type="component" value="Unassembled WGS sequence"/>
</dbReference>
<evidence type="ECO:0000256" key="5">
    <source>
        <dbReference type="ARBA" id="ARBA00022806"/>
    </source>
</evidence>
<sequence>MVKRGYNWKARQVVDTVVDDSTTKKIKLDLDSTGTYDQSNELVLPSKKRKTKIKNKAEKVTKILSNKQRKRLEKVVEKKQKKLLRTELLEKLAEVQATPEEMQQLTSIATMQTKGLKKFFSEEKMLKNENNMEIKKVVLNSIKGARRKLLAEEKTKNYNNDPNIVGFESSDDSSTDSEDDNDDDTIKTAEETKDTIIGIQNESAPLNGEVIVVNNADEEIEIKNATNNKKSPSGSQKKDTNIDIKPIIRKPAVFVEVNRSDDIQKARLKLPILAEEQQIMEVINDNSVIIIAGETGSGKTTQVPQFLYEAGYALKKMIGITEPRRVAAISMSKRVGEEMNLSSDEISYLIRFEGNVTENTKIKFMTDGVLFRELKKDFLLSNYSVIILDEAHERSVYTDVLIGMLSRIVPLRVKRNDPLKLIIMSATLRIQDFTENRRLFKIPPPVINVEARQYPVTVHFNRRTNDNYLKVRLYLCVNR</sequence>